<gene>
    <name evidence="2" type="ORF">caldi_09120</name>
</gene>
<reference evidence="2" key="1">
    <citation type="submission" date="2022-03" db="EMBL/GenBank/DDBJ databases">
        <title>Complete genome sequence of Caldinitratiruptor microaerophilus.</title>
        <authorList>
            <person name="Mukaiyama R."/>
            <person name="Nishiyama T."/>
            <person name="Ueda K."/>
        </authorList>
    </citation>
    <scope>NUCLEOTIDE SEQUENCE</scope>
    <source>
        <strain evidence="2">JCM 16183</strain>
    </source>
</reference>
<dbReference type="RefSeq" id="WP_264843911.1">
    <property type="nucleotide sequence ID" value="NZ_AP025628.1"/>
</dbReference>
<accession>A0AA35CIN9</accession>
<evidence type="ECO:0000313" key="3">
    <source>
        <dbReference type="Proteomes" id="UP001163687"/>
    </source>
</evidence>
<dbReference type="AlphaFoldDB" id="A0AA35CIN9"/>
<dbReference type="Proteomes" id="UP001163687">
    <property type="component" value="Chromosome"/>
</dbReference>
<name>A0AA35CIN9_9FIRM</name>
<organism evidence="2 3">
    <name type="scientific">Caldinitratiruptor microaerophilus</name>
    <dbReference type="NCBI Taxonomy" id="671077"/>
    <lineage>
        <taxon>Bacteria</taxon>
        <taxon>Bacillati</taxon>
        <taxon>Bacillota</taxon>
        <taxon>Clostridia</taxon>
        <taxon>Eubacteriales</taxon>
        <taxon>Symbiobacteriaceae</taxon>
        <taxon>Caldinitratiruptor</taxon>
    </lineage>
</organism>
<sequence length="466" mass="50103">MRTVRIGGGLGFYGDSLVPALEMAERGEVQYIAFDHLAELTLAILQKDRQRDPSLGYTRDLIPLMASILPVARRKGIRLVTNAGGLNPLEAAQVVARLAGQLGLSLRIGVVAGDDLLGRLDELRGAGADLAHADTGEPLETVRDRLVFANAYLGALPIARALAQGAHVVITGRVADSALFLGPILHELGWVLPAPGGAEPDASPAAWDRIAVGVVAGHLLECSGQVTGGNHSGNWAEVPDLDRIGFPVAEVGEDGTLRITKVPGTGGRVNFDTVREQLLYEVHDPSAYHTPDVTVDLTGVELDEVGPDTVRVRGVRGRRPPSAYKVVMGYRDGFLGQGVVGFSWPDALRKAEAAAEILRRQAGARRLPIEEFRVEYLGLDSLHGPLASRRHAEDLNEVYLRVAVRTRSREAAEAFARLLPPLGLSGPPTASGFIGVDRVRELLGVWPTRVPREWVDPFVEVQVMEV</sequence>
<dbReference type="Pfam" id="PF07287">
    <property type="entry name" value="AtuA"/>
    <property type="match status" value="1"/>
</dbReference>
<dbReference type="KEGG" id="cmic:caldi_09120"/>
<feature type="domain" description="Acyclic terpene utilisation N-terminal" evidence="1">
    <location>
        <begin position="4"/>
        <end position="459"/>
    </location>
</feature>
<keyword evidence="3" id="KW-1185">Reference proteome</keyword>
<proteinExistence type="predicted"/>
<dbReference type="PANTHER" id="PTHR47708:SF2">
    <property type="entry name" value="SI:CH73-132F6.5"/>
    <property type="match status" value="1"/>
</dbReference>
<dbReference type="InterPro" id="IPR010839">
    <property type="entry name" value="AtuA_N"/>
</dbReference>
<dbReference type="EMBL" id="AP025628">
    <property type="protein sequence ID" value="BDG59822.1"/>
    <property type="molecule type" value="Genomic_DNA"/>
</dbReference>
<evidence type="ECO:0000313" key="2">
    <source>
        <dbReference type="EMBL" id="BDG59822.1"/>
    </source>
</evidence>
<protein>
    <submittedName>
        <fullName evidence="2">ABC transporter substrate-binding protein</fullName>
    </submittedName>
</protein>
<evidence type="ECO:0000259" key="1">
    <source>
        <dbReference type="Pfam" id="PF07287"/>
    </source>
</evidence>
<dbReference type="PANTHER" id="PTHR47708">
    <property type="match status" value="1"/>
</dbReference>